<reference evidence="5 6" key="1">
    <citation type="submission" date="2017-01" db="EMBL/GenBank/DDBJ databases">
        <title>Draft sequence of Acidihalobacter ferrooxidans strain DSM 14175 (strain V8).</title>
        <authorList>
            <person name="Khaleque H.N."/>
            <person name="Ramsay J.P."/>
            <person name="Murphy R.J.T."/>
            <person name="Kaksonen A.H."/>
            <person name="Boxall N.J."/>
            <person name="Watkin E.L.J."/>
        </authorList>
    </citation>
    <scope>NUCLEOTIDE SEQUENCE [LARGE SCALE GENOMIC DNA]</scope>
    <source>
        <strain evidence="5 6">V8</strain>
    </source>
</reference>
<dbReference type="GO" id="GO:0005829">
    <property type="term" value="C:cytosol"/>
    <property type="evidence" value="ECO:0007669"/>
    <property type="project" value="TreeGrafter"/>
</dbReference>
<dbReference type="EMBL" id="CP019434">
    <property type="protein sequence ID" value="APZ42213.1"/>
    <property type="molecule type" value="Genomic_DNA"/>
</dbReference>
<keyword evidence="1" id="KW-0547">Nucleotide-binding</keyword>
<dbReference type="GO" id="GO:0016887">
    <property type="term" value="F:ATP hydrolysis activity"/>
    <property type="evidence" value="ECO:0007669"/>
    <property type="project" value="TreeGrafter"/>
</dbReference>
<dbReference type="Pfam" id="PF13614">
    <property type="entry name" value="AAA_31"/>
    <property type="match status" value="1"/>
</dbReference>
<sequence>MIPRKAKIIAVTSGKGGVGKTNTSVNLAVALSSLPRRVCLFDADTNQANANILLGLKPKLTLEHVLNGQHPIEDILIKAPGGVSIIPAASGIADGEDLDGTQRQRLTEALTALEETFDYLIIDTAAGSGHDVIFFLKAAAFIILVITPEPTSLTNSFSLLRVMRRAGVSAPTHVVVNQVANIQEFRTVFNRFHAAVTKYLQQRVAALGHILTDDNVGAAVRIQRPVIFLRYDAPASLCFYELAKRLDHAVTDPLPANTQRSLSEAVASSAKPVEPTTANDDPPATALTRLDPQRVSELLSYAVRAVQKTENLAQSDIATGIDALVSAFVERFAALPFELNRTLYQHLETSGYPADSIRSIVLTLETLYERREKRALRDTESLIAIIMAESHGDENRMTELARHVAERFTRQFGHAAPLLPAQALAAIAEGQFDRATLQRLRNAADAALKNSNARQEAPPRPQPREAG</sequence>
<evidence type="ECO:0000259" key="4">
    <source>
        <dbReference type="Pfam" id="PF13614"/>
    </source>
</evidence>
<protein>
    <recommendedName>
        <fullName evidence="4">AAA domain-containing protein</fullName>
    </recommendedName>
</protein>
<dbReference type="RefSeq" id="WP_076835682.1">
    <property type="nucleotide sequence ID" value="NZ_CP019434.1"/>
</dbReference>
<feature type="region of interest" description="Disordered" evidence="3">
    <location>
        <begin position="261"/>
        <end position="287"/>
    </location>
</feature>
<dbReference type="GO" id="GO:0009898">
    <property type="term" value="C:cytoplasmic side of plasma membrane"/>
    <property type="evidence" value="ECO:0007669"/>
    <property type="project" value="TreeGrafter"/>
</dbReference>
<dbReference type="KEGG" id="afy:BW247_03150"/>
<dbReference type="OrthoDB" id="9816297at2"/>
<dbReference type="Gene3D" id="3.40.50.300">
    <property type="entry name" value="P-loop containing nucleotide triphosphate hydrolases"/>
    <property type="match status" value="1"/>
</dbReference>
<dbReference type="PANTHER" id="PTHR43384">
    <property type="entry name" value="SEPTUM SITE-DETERMINING PROTEIN MIND HOMOLOG, CHLOROPLASTIC-RELATED"/>
    <property type="match status" value="1"/>
</dbReference>
<dbReference type="InterPro" id="IPR025669">
    <property type="entry name" value="AAA_dom"/>
</dbReference>
<dbReference type="PANTHER" id="PTHR43384:SF4">
    <property type="entry name" value="CELLULOSE BIOSYNTHESIS PROTEIN BCSQ-RELATED"/>
    <property type="match status" value="1"/>
</dbReference>
<dbReference type="AlphaFoldDB" id="A0A1P8UED9"/>
<evidence type="ECO:0000256" key="1">
    <source>
        <dbReference type="ARBA" id="ARBA00022741"/>
    </source>
</evidence>
<name>A0A1P8UED9_9GAMM</name>
<dbReference type="GO" id="GO:0051782">
    <property type="term" value="P:negative regulation of cell division"/>
    <property type="evidence" value="ECO:0007669"/>
    <property type="project" value="TreeGrafter"/>
</dbReference>
<dbReference type="SUPFAM" id="SSF52540">
    <property type="entry name" value="P-loop containing nucleoside triphosphate hydrolases"/>
    <property type="match status" value="1"/>
</dbReference>
<feature type="domain" description="AAA" evidence="4">
    <location>
        <begin position="6"/>
        <end position="161"/>
    </location>
</feature>
<evidence type="ECO:0000256" key="3">
    <source>
        <dbReference type="SAM" id="MobiDB-lite"/>
    </source>
</evidence>
<keyword evidence="2" id="KW-0067">ATP-binding</keyword>
<dbReference type="CDD" id="cd02038">
    <property type="entry name" value="FlhG-like"/>
    <property type="match status" value="1"/>
</dbReference>
<evidence type="ECO:0000313" key="5">
    <source>
        <dbReference type="EMBL" id="APZ42213.1"/>
    </source>
</evidence>
<keyword evidence="6" id="KW-1185">Reference proteome</keyword>
<proteinExistence type="predicted"/>
<organism evidence="5 6">
    <name type="scientific">Acidihalobacter ferrooxydans</name>
    <dbReference type="NCBI Taxonomy" id="1765967"/>
    <lineage>
        <taxon>Bacteria</taxon>
        <taxon>Pseudomonadati</taxon>
        <taxon>Pseudomonadota</taxon>
        <taxon>Gammaproteobacteria</taxon>
        <taxon>Chromatiales</taxon>
        <taxon>Ectothiorhodospiraceae</taxon>
        <taxon>Acidihalobacter</taxon>
    </lineage>
</organism>
<gene>
    <name evidence="5" type="ORF">BW247_03150</name>
</gene>
<dbReference type="GO" id="GO:0005524">
    <property type="term" value="F:ATP binding"/>
    <property type="evidence" value="ECO:0007669"/>
    <property type="project" value="UniProtKB-KW"/>
</dbReference>
<dbReference type="STRING" id="1765967.BW247_03150"/>
<dbReference type="InterPro" id="IPR033875">
    <property type="entry name" value="FlhG"/>
</dbReference>
<feature type="region of interest" description="Disordered" evidence="3">
    <location>
        <begin position="443"/>
        <end position="467"/>
    </location>
</feature>
<dbReference type="InterPro" id="IPR027417">
    <property type="entry name" value="P-loop_NTPase"/>
</dbReference>
<evidence type="ECO:0000313" key="6">
    <source>
        <dbReference type="Proteomes" id="UP000243807"/>
    </source>
</evidence>
<accession>A0A1P8UED9</accession>
<dbReference type="Proteomes" id="UP000243807">
    <property type="component" value="Chromosome"/>
</dbReference>
<evidence type="ECO:0000256" key="2">
    <source>
        <dbReference type="ARBA" id="ARBA00022840"/>
    </source>
</evidence>
<dbReference type="InterPro" id="IPR050625">
    <property type="entry name" value="ParA/MinD_ATPase"/>
</dbReference>